<evidence type="ECO:0000256" key="7">
    <source>
        <dbReference type="ARBA" id="ARBA00023065"/>
    </source>
</evidence>
<keyword evidence="4 11" id="KW-0813">Transport</keyword>
<dbReference type="EMBL" id="CP009043">
    <property type="protein sequence ID" value="AII15297.1"/>
    <property type="molecule type" value="Genomic_DNA"/>
</dbReference>
<evidence type="ECO:0000256" key="12">
    <source>
        <dbReference type="RuleBase" id="RU003656"/>
    </source>
</evidence>
<dbReference type="NCBIfam" id="TIGR01216">
    <property type="entry name" value="ATP_synt_epsi"/>
    <property type="match status" value="1"/>
</dbReference>
<proteinExistence type="inferred from homology"/>
<dbReference type="GO" id="GO:0016787">
    <property type="term" value="F:hydrolase activity"/>
    <property type="evidence" value="ECO:0007669"/>
    <property type="project" value="UniProtKB-KW"/>
</dbReference>
<comment type="similarity">
    <text evidence="3 11 12">Belongs to the ATPase epsilon chain family.</text>
</comment>
<dbReference type="GO" id="GO:0012505">
    <property type="term" value="C:endomembrane system"/>
    <property type="evidence" value="ECO:0007669"/>
    <property type="project" value="UniProtKB-SubCell"/>
</dbReference>
<gene>
    <name evidence="11 14" type="primary">atpC</name>
    <name evidence="14" type="ORF">CIG1485E_1474</name>
</gene>
<evidence type="ECO:0000313" key="15">
    <source>
        <dbReference type="Proteomes" id="UP000028486"/>
    </source>
</evidence>
<dbReference type="GO" id="GO:0045259">
    <property type="term" value="C:proton-transporting ATP synthase complex"/>
    <property type="evidence" value="ECO:0007669"/>
    <property type="project" value="UniProtKB-KW"/>
</dbReference>
<keyword evidence="9 11" id="KW-0139">CF(1)</keyword>
<evidence type="ECO:0000256" key="11">
    <source>
        <dbReference type="HAMAP-Rule" id="MF_00530"/>
    </source>
</evidence>
<dbReference type="GO" id="GO:0005886">
    <property type="term" value="C:plasma membrane"/>
    <property type="evidence" value="ECO:0007669"/>
    <property type="project" value="UniProtKB-SubCell"/>
</dbReference>
<dbReference type="GO" id="GO:0046933">
    <property type="term" value="F:proton-transporting ATP synthase activity, rotational mechanism"/>
    <property type="evidence" value="ECO:0007669"/>
    <property type="project" value="UniProtKB-UniRule"/>
</dbReference>
<evidence type="ECO:0000256" key="6">
    <source>
        <dbReference type="ARBA" id="ARBA00022519"/>
    </source>
</evidence>
<name>A0A076FD27_9BACT</name>
<protein>
    <recommendedName>
        <fullName evidence="11">ATP synthase epsilon chain</fullName>
    </recommendedName>
    <alternativeName>
        <fullName evidence="11">ATP synthase F1 sector epsilon subunit</fullName>
    </alternativeName>
    <alternativeName>
        <fullName evidence="11">F-ATPase epsilon subunit</fullName>
    </alternativeName>
</protein>
<evidence type="ECO:0000256" key="8">
    <source>
        <dbReference type="ARBA" id="ARBA00023136"/>
    </source>
</evidence>
<dbReference type="OrthoDB" id="9799969at2"/>
<dbReference type="GO" id="GO:0005524">
    <property type="term" value="F:ATP binding"/>
    <property type="evidence" value="ECO:0007669"/>
    <property type="project" value="UniProtKB-UniRule"/>
</dbReference>
<dbReference type="STRING" id="1244531.CIG2463D_1667"/>
<evidence type="ECO:0000256" key="5">
    <source>
        <dbReference type="ARBA" id="ARBA00022475"/>
    </source>
</evidence>
<organism evidence="14 15">
    <name type="scientific">Campylobacter iguaniorum</name>
    <dbReference type="NCBI Taxonomy" id="1244531"/>
    <lineage>
        <taxon>Bacteria</taxon>
        <taxon>Pseudomonadati</taxon>
        <taxon>Campylobacterota</taxon>
        <taxon>Epsilonproteobacteria</taxon>
        <taxon>Campylobacterales</taxon>
        <taxon>Campylobacteraceae</taxon>
        <taxon>Campylobacter</taxon>
    </lineage>
</organism>
<evidence type="ECO:0000313" key="14">
    <source>
        <dbReference type="EMBL" id="AII15297.1"/>
    </source>
</evidence>
<keyword evidence="6" id="KW-0997">Cell inner membrane</keyword>
<evidence type="ECO:0000256" key="1">
    <source>
        <dbReference type="ARBA" id="ARBA00003543"/>
    </source>
</evidence>
<reference evidence="15" key="1">
    <citation type="journal article" date="2014" name="Genome Announc.">
        <title>Complete Genome Sequence of Campylobacter iguaniorum Strain 1485ET, Isolated from a Bearded Dragon (Pogona vitticeps).</title>
        <authorList>
            <person name="Gilbert M.J."/>
            <person name="Miller W.G."/>
            <person name="Yee E."/>
            <person name="Kik M."/>
            <person name="Wagenaar J.A."/>
            <person name="Duim B."/>
        </authorList>
    </citation>
    <scope>NUCLEOTIDE SEQUENCE [LARGE SCALE GENOMIC DNA]</scope>
    <source>
        <strain evidence="15">1485E</strain>
    </source>
</reference>
<dbReference type="Pfam" id="PF02823">
    <property type="entry name" value="ATP-synt_DE_N"/>
    <property type="match status" value="1"/>
</dbReference>
<keyword evidence="14" id="KW-0378">Hydrolase</keyword>
<dbReference type="Proteomes" id="UP000028486">
    <property type="component" value="Chromosome"/>
</dbReference>
<evidence type="ECO:0000256" key="10">
    <source>
        <dbReference type="ARBA" id="ARBA00023310"/>
    </source>
</evidence>
<dbReference type="Gene3D" id="2.60.15.10">
    <property type="entry name" value="F0F1 ATP synthase delta/epsilon subunit, N-terminal"/>
    <property type="match status" value="1"/>
</dbReference>
<dbReference type="SUPFAM" id="SSF51344">
    <property type="entry name" value="Epsilon subunit of F1F0-ATP synthase N-terminal domain"/>
    <property type="match status" value="1"/>
</dbReference>
<dbReference type="PATRIC" id="fig|1244531.5.peg.1674"/>
<keyword evidence="11" id="KW-0375">Hydrogen ion transport</keyword>
<dbReference type="eggNOG" id="COG0355">
    <property type="taxonomic scope" value="Bacteria"/>
</dbReference>
<evidence type="ECO:0000256" key="3">
    <source>
        <dbReference type="ARBA" id="ARBA00005712"/>
    </source>
</evidence>
<dbReference type="HOGENOM" id="CLU_084338_2_1_7"/>
<sequence length="129" mass="13710">MNTIHLEIVTPEGLIFSNDTKMVVLPGSEGEFGVLPGHASLVSLLRVGVVDIENVDGTHDAVAIDWGYAKIDENKIVVLADGAVYVSGNTESELAQSIEKAKELVSSMSDRNGIFATALSRIENAARAK</sequence>
<dbReference type="KEGG" id="caj:CIG1485E_1474"/>
<dbReference type="CDD" id="cd12152">
    <property type="entry name" value="F1-ATPase_delta"/>
    <property type="match status" value="1"/>
</dbReference>
<keyword evidence="15" id="KW-1185">Reference proteome</keyword>
<dbReference type="InterPro" id="IPR036771">
    <property type="entry name" value="ATPsynth_dsu/esu_N"/>
</dbReference>
<evidence type="ECO:0000256" key="2">
    <source>
        <dbReference type="ARBA" id="ARBA00004184"/>
    </source>
</evidence>
<dbReference type="InterPro" id="IPR020546">
    <property type="entry name" value="ATP_synth_F1_dsu/esu_N"/>
</dbReference>
<keyword evidence="7 11" id="KW-0406">Ion transport</keyword>
<keyword evidence="5 11" id="KW-1003">Cell membrane</keyword>
<keyword evidence="8 11" id="KW-0472">Membrane</keyword>
<dbReference type="HAMAP" id="MF_00530">
    <property type="entry name" value="ATP_synth_epsil_bac"/>
    <property type="match status" value="1"/>
</dbReference>
<evidence type="ECO:0000256" key="4">
    <source>
        <dbReference type="ARBA" id="ARBA00022448"/>
    </source>
</evidence>
<accession>A0A076FD27</accession>
<evidence type="ECO:0000259" key="13">
    <source>
        <dbReference type="Pfam" id="PF02823"/>
    </source>
</evidence>
<evidence type="ECO:0000256" key="9">
    <source>
        <dbReference type="ARBA" id="ARBA00023196"/>
    </source>
</evidence>
<feature type="domain" description="ATP synthase F1 complex delta/epsilon subunit N-terminal" evidence="13">
    <location>
        <begin position="4"/>
        <end position="83"/>
    </location>
</feature>
<comment type="function">
    <text evidence="1 11">Produces ATP from ADP in the presence of a proton gradient across the membrane.</text>
</comment>
<dbReference type="PANTHER" id="PTHR13822">
    <property type="entry name" value="ATP SYNTHASE DELTA/EPSILON CHAIN"/>
    <property type="match status" value="1"/>
</dbReference>
<keyword evidence="10 11" id="KW-0066">ATP synthesis</keyword>
<dbReference type="InterPro" id="IPR001469">
    <property type="entry name" value="ATP_synth_F1_dsu/esu"/>
</dbReference>
<comment type="subcellular location">
    <subcellularLocation>
        <location evidence="11">Cell membrane</location>
        <topology evidence="11">Peripheral membrane protein</topology>
    </subcellularLocation>
    <subcellularLocation>
        <location evidence="2">Endomembrane system</location>
        <topology evidence="2">Peripheral membrane protein</topology>
    </subcellularLocation>
</comment>
<dbReference type="AlphaFoldDB" id="A0A076FD27"/>
<dbReference type="RefSeq" id="WP_038455060.1">
    <property type="nucleotide sequence ID" value="NZ_CP009043.1"/>
</dbReference>
<dbReference type="PANTHER" id="PTHR13822:SF10">
    <property type="entry name" value="ATP SYNTHASE EPSILON CHAIN, CHLOROPLASTIC"/>
    <property type="match status" value="1"/>
</dbReference>
<comment type="subunit">
    <text evidence="11 12">F-type ATPases have 2 components, CF(1) - the catalytic core - and CF(0) - the membrane proton channel. CF(1) has five subunits: alpha(3), beta(3), gamma(1), delta(1), epsilon(1). CF(0) has three main subunits: a, b and c.</text>
</comment>